<dbReference type="OrthoDB" id="8266326at2"/>
<dbReference type="EMBL" id="BJZV01000056">
    <property type="protein sequence ID" value="GEP12652.1"/>
    <property type="molecule type" value="Genomic_DNA"/>
</dbReference>
<evidence type="ECO:0008006" key="4">
    <source>
        <dbReference type="Google" id="ProtNLM"/>
    </source>
</evidence>
<sequence length="683" mass="65440">MSASILSTVTQPLRSLEWLMAPDALLSSTALSTGQLGSLGPITSLIDTEVDLSSTQGATSGLLEPITEIANQTVLDFHAALENAGHEITPVNGPIHGLTNLGETIGLGKLGEPEHLLTDATALPQAVLGGGGLSSATPILNDVSNVLGVTDRLIGAVTNTTAGGNLLSSNGLLAPVSNLANTAVLNFHADIEGFGHDVPLLNDAVHGLTNLGETVGLGHLGTDGNLLTDLVSLPGDLLGGQGLEALPPILADVGSVTGAATGLLQDVIQIPGSLLGGLTGDGGGILAPVTSLLGGLTGGEAGSGLGGILGGLTGDGGLLSPVTALLGGVTGDGDGLTGNLLDSGGLLQPVGDAANGLIDGIHANLENLGHDLPLLNDPLHQVINLGTTVGLGALGDGTNLLTDVVNLPGSILSGDVAGGLDHVVGDLGSVVGAAGGVVGSVPGLLDGVLGGLTGSVEGSTGGNILAPVTSILEGVTGGSDGSSIGDGLLSPVTSILDGVTGGDHGSPVDGILAPVTSILDGVTGGGGGSSGGGLLSPVTSLVGGLAGGGGEGEHPLIDISAGPTTSTPAANVGVLTPPAELSHAVQVGAVSVGTDQPSLLSANLLSGDSLPLPASGGAAGDSLVGQALELVHTASSDATGMEASHQGGLDLGLISIDLGGHTDVHHSDPTPHSSTGGLHLLGL</sequence>
<comment type="caution">
    <text evidence="2">The sequence shown here is derived from an EMBL/GenBank/DDBJ whole genome shotgun (WGS) entry which is preliminary data.</text>
</comment>
<dbReference type="RefSeq" id="WP_147048996.1">
    <property type="nucleotide sequence ID" value="NZ_BJZV01000056.1"/>
</dbReference>
<accession>A0A512JRW9</accession>
<gene>
    <name evidence="2" type="ORF">MGN01_44970</name>
</gene>
<protein>
    <recommendedName>
        <fullName evidence="4">Bacterial collagen-like protein middle domain-containing protein</fullName>
    </recommendedName>
</protein>
<evidence type="ECO:0000256" key="1">
    <source>
        <dbReference type="SAM" id="MobiDB-lite"/>
    </source>
</evidence>
<evidence type="ECO:0000313" key="3">
    <source>
        <dbReference type="Proteomes" id="UP000321750"/>
    </source>
</evidence>
<keyword evidence="3" id="KW-1185">Reference proteome</keyword>
<dbReference type="AlphaFoldDB" id="A0A512JRW9"/>
<feature type="region of interest" description="Disordered" evidence="1">
    <location>
        <begin position="662"/>
        <end position="683"/>
    </location>
</feature>
<name>A0A512JRW9_9HYPH</name>
<evidence type="ECO:0000313" key="2">
    <source>
        <dbReference type="EMBL" id="GEP12652.1"/>
    </source>
</evidence>
<organism evidence="2 3">
    <name type="scientific">Methylobacterium gnaphalii</name>
    <dbReference type="NCBI Taxonomy" id="1010610"/>
    <lineage>
        <taxon>Bacteria</taxon>
        <taxon>Pseudomonadati</taxon>
        <taxon>Pseudomonadota</taxon>
        <taxon>Alphaproteobacteria</taxon>
        <taxon>Hyphomicrobiales</taxon>
        <taxon>Methylobacteriaceae</taxon>
        <taxon>Methylobacterium</taxon>
    </lineage>
</organism>
<reference evidence="2 3" key="1">
    <citation type="submission" date="2019-07" db="EMBL/GenBank/DDBJ databases">
        <title>Whole genome shotgun sequence of Methylobacterium gnaphalii NBRC 107716.</title>
        <authorList>
            <person name="Hosoyama A."/>
            <person name="Uohara A."/>
            <person name="Ohji S."/>
            <person name="Ichikawa N."/>
        </authorList>
    </citation>
    <scope>NUCLEOTIDE SEQUENCE [LARGE SCALE GENOMIC DNA]</scope>
    <source>
        <strain evidence="2 3">NBRC 107716</strain>
    </source>
</reference>
<dbReference type="Proteomes" id="UP000321750">
    <property type="component" value="Unassembled WGS sequence"/>
</dbReference>
<proteinExistence type="predicted"/>